<reference evidence="2 3" key="1">
    <citation type="submission" date="2018-05" db="EMBL/GenBank/DDBJ databases">
        <title>Leucothrix arctica sp. nov., isolated from Arctic seawater.</title>
        <authorList>
            <person name="Choi A."/>
            <person name="Baek K."/>
        </authorList>
    </citation>
    <scope>NUCLEOTIDE SEQUENCE [LARGE SCALE GENOMIC DNA]</scope>
    <source>
        <strain evidence="2 3">IMCC9719</strain>
    </source>
</reference>
<keyword evidence="3" id="KW-1185">Reference proteome</keyword>
<name>A0A317C9A2_9GAMM</name>
<evidence type="ECO:0000259" key="1">
    <source>
        <dbReference type="Pfam" id="PF08241"/>
    </source>
</evidence>
<protein>
    <recommendedName>
        <fullName evidence="1">Methyltransferase type 11 domain-containing protein</fullName>
    </recommendedName>
</protein>
<dbReference type="InterPro" id="IPR029063">
    <property type="entry name" value="SAM-dependent_MTases_sf"/>
</dbReference>
<gene>
    <name evidence="2" type="ORF">DKT75_21365</name>
</gene>
<proteinExistence type="predicted"/>
<organism evidence="2 3">
    <name type="scientific">Leucothrix arctica</name>
    <dbReference type="NCBI Taxonomy" id="1481894"/>
    <lineage>
        <taxon>Bacteria</taxon>
        <taxon>Pseudomonadati</taxon>
        <taxon>Pseudomonadota</taxon>
        <taxon>Gammaproteobacteria</taxon>
        <taxon>Thiotrichales</taxon>
        <taxon>Thiotrichaceae</taxon>
        <taxon>Leucothrix</taxon>
    </lineage>
</organism>
<dbReference type="RefSeq" id="WP_109826921.1">
    <property type="nucleotide sequence ID" value="NZ_QGKL01000044.1"/>
</dbReference>
<dbReference type="OrthoDB" id="6191410at2"/>
<dbReference type="SUPFAM" id="SSF53335">
    <property type="entry name" value="S-adenosyl-L-methionine-dependent methyltransferases"/>
    <property type="match status" value="1"/>
</dbReference>
<dbReference type="EMBL" id="QGKL01000044">
    <property type="protein sequence ID" value="PWQ92950.1"/>
    <property type="molecule type" value="Genomic_DNA"/>
</dbReference>
<dbReference type="GO" id="GO:0008757">
    <property type="term" value="F:S-adenosylmethionine-dependent methyltransferase activity"/>
    <property type="evidence" value="ECO:0007669"/>
    <property type="project" value="InterPro"/>
</dbReference>
<dbReference type="Pfam" id="PF08241">
    <property type="entry name" value="Methyltransf_11"/>
    <property type="match status" value="1"/>
</dbReference>
<feature type="domain" description="Methyltransferase type 11" evidence="1">
    <location>
        <begin position="76"/>
        <end position="124"/>
    </location>
</feature>
<dbReference type="Gene3D" id="3.40.50.150">
    <property type="entry name" value="Vaccinia Virus protein VP39"/>
    <property type="match status" value="1"/>
</dbReference>
<evidence type="ECO:0000313" key="3">
    <source>
        <dbReference type="Proteomes" id="UP000245506"/>
    </source>
</evidence>
<comment type="caution">
    <text evidence="2">The sequence shown here is derived from an EMBL/GenBank/DDBJ whole genome shotgun (WGS) entry which is preliminary data.</text>
</comment>
<evidence type="ECO:0000313" key="2">
    <source>
        <dbReference type="EMBL" id="PWQ92950.1"/>
    </source>
</evidence>
<dbReference type="Proteomes" id="UP000245506">
    <property type="component" value="Unassembled WGS sequence"/>
</dbReference>
<accession>A0A317C9A2</accession>
<dbReference type="InterPro" id="IPR013216">
    <property type="entry name" value="Methyltransf_11"/>
</dbReference>
<sequence>MQTSETNLTLCRNWYDTLAGQQALTELDALCADYMSEIFGYYALEIGALSGHTKLLEHSRVAFSASLGSDRKANDIIGSPEQLPIETDNVDLVVASHLLESSVDPHQVLREIDRVLVPEGQLILIGFNPWALMRSGSALRKQVDFPIMPRVKDWFSLLGLEVLELQYLGFRPGLQNEKLYKRLAWMESLGKVAWPLFSNLYVIHAKKQVIARRPYKKVWKSPILLSGGKVALNRTAQRTRKENFSG</sequence>
<dbReference type="AlphaFoldDB" id="A0A317C9A2"/>